<keyword evidence="2" id="KW-0472">Membrane</keyword>
<feature type="transmembrane region" description="Helical" evidence="2">
    <location>
        <begin position="497"/>
        <end position="519"/>
    </location>
</feature>
<dbReference type="AlphaFoldDB" id="A0A542ZXI2"/>
<keyword evidence="4" id="KW-1185">Reference proteome</keyword>
<feature type="region of interest" description="Disordered" evidence="1">
    <location>
        <begin position="94"/>
        <end position="131"/>
    </location>
</feature>
<feature type="transmembrane region" description="Helical" evidence="2">
    <location>
        <begin position="459"/>
        <end position="477"/>
    </location>
</feature>
<sequence length="764" mass="78502">MRVLIDSLPAAIALATAVWLVPGWSVLRVAGVRGLAAWALAPGLTAGVAACATLLFGRVGLGWQASGALVVWLVALAVAGIVGFAGRHRMAKERSAARTANERSDSRLANERSAGRLAKERSAARMAKGPGRPLNAIQTRLALAGAAIAGALVLAATVLGMPDGGAPLQVRDAFVHLNAIAEIRLTGNASMFGGIDAVVSHTGADSFYPTTWHAIAALMPQSQVGLAANGAMLAVMLVIWPVSMAYLTRCVFPARPELMPIVVALSGALSFFPFTQSVLSAQWPNALGTALLPVALGATVVWLRDPRRLANWTVLGIAVAGAVAAHPNTAFSWLALALPALTISAWRTVSGLGIPGQDADPRTARTAGPWEAAMRRTRPWLVLVVLIAMLGGLVRFTPLWNILAGVMGYHQTIATRSYPFTVGRLLADMALWPVPANVIVSAAVIWGAVVLLRKRQARYIVAAWCLTIVLAALAGGPENALRGVTGFWYKHVFRLEALYPITALLLAAVGIWAAANWLATRVQHGGGGVGAGRDSPGYAGGGEDGANGGAGAVSPGFAEGGAGTADAATPGSPLAADAAAVPAAREVNVARLAGALTLAALVVMAACLVPGMARRSAGVYGPVALAARGALIVDTDDRLMLRDIADLIPAGAVVIADPASGGVLLTSFGGVAAVFQRTSLDGLGEDQRVLAQHFSRLATDPAVCTAIADLGVRYAYLDEDLLPGGSRHDQATAGFADVDVAAPGAFEAIATRGSVTLYRLTACD</sequence>
<dbReference type="OrthoDB" id="3169698at2"/>
<feature type="transmembrane region" description="Helical" evidence="2">
    <location>
        <begin position="592"/>
        <end position="613"/>
    </location>
</feature>
<feature type="transmembrane region" description="Helical" evidence="2">
    <location>
        <begin position="141"/>
        <end position="161"/>
    </location>
</feature>
<evidence type="ECO:0000313" key="4">
    <source>
        <dbReference type="Proteomes" id="UP000315389"/>
    </source>
</evidence>
<feature type="compositionally biased region" description="Basic and acidic residues" evidence="1">
    <location>
        <begin position="94"/>
        <end position="123"/>
    </location>
</feature>
<evidence type="ECO:0000256" key="1">
    <source>
        <dbReference type="SAM" id="MobiDB-lite"/>
    </source>
</evidence>
<keyword evidence="2" id="KW-1133">Transmembrane helix</keyword>
<evidence type="ECO:0000313" key="3">
    <source>
        <dbReference type="EMBL" id="TQL65068.1"/>
    </source>
</evidence>
<dbReference type="Pfam" id="PF20176">
    <property type="entry name" value="DUF6541"/>
    <property type="match status" value="1"/>
</dbReference>
<dbReference type="RefSeq" id="WP_142120500.1">
    <property type="nucleotide sequence ID" value="NZ_BAAASV010000002.1"/>
</dbReference>
<dbReference type="InterPro" id="IPR046671">
    <property type="entry name" value="DUF6541"/>
</dbReference>
<feature type="transmembrane region" description="Helical" evidence="2">
    <location>
        <begin position="226"/>
        <end position="246"/>
    </location>
</feature>
<dbReference type="EMBL" id="VFOS01000001">
    <property type="protein sequence ID" value="TQL65068.1"/>
    <property type="molecule type" value="Genomic_DNA"/>
</dbReference>
<reference evidence="3 4" key="1">
    <citation type="submission" date="2019-06" db="EMBL/GenBank/DDBJ databases">
        <title>Sequencing the genomes of 1000 actinobacteria strains.</title>
        <authorList>
            <person name="Klenk H.-P."/>
        </authorList>
    </citation>
    <scope>NUCLEOTIDE SEQUENCE [LARGE SCALE GENOMIC DNA]</scope>
    <source>
        <strain evidence="3 4">DSM 4813</strain>
    </source>
</reference>
<dbReference type="Proteomes" id="UP000315389">
    <property type="component" value="Unassembled WGS sequence"/>
</dbReference>
<feature type="transmembrane region" description="Helical" evidence="2">
    <location>
        <begin position="258"/>
        <end position="275"/>
    </location>
</feature>
<feature type="transmembrane region" description="Helical" evidence="2">
    <location>
        <begin position="37"/>
        <end position="57"/>
    </location>
</feature>
<proteinExistence type="predicted"/>
<gene>
    <name evidence="3" type="ORF">FB461_1601</name>
</gene>
<accession>A0A542ZXI2</accession>
<organism evidence="3 4">
    <name type="scientific">Rarobacter faecitabidus</name>
    <dbReference type="NCBI Taxonomy" id="13243"/>
    <lineage>
        <taxon>Bacteria</taxon>
        <taxon>Bacillati</taxon>
        <taxon>Actinomycetota</taxon>
        <taxon>Actinomycetes</taxon>
        <taxon>Micrococcales</taxon>
        <taxon>Rarobacteraceae</taxon>
        <taxon>Rarobacter</taxon>
    </lineage>
</organism>
<protein>
    <submittedName>
        <fullName evidence="3">Uncharacterized protein</fullName>
    </submittedName>
</protein>
<feature type="transmembrane region" description="Helical" evidence="2">
    <location>
        <begin position="12"/>
        <end position="30"/>
    </location>
</feature>
<feature type="transmembrane region" description="Helical" evidence="2">
    <location>
        <begin position="281"/>
        <end position="302"/>
    </location>
</feature>
<feature type="transmembrane region" description="Helical" evidence="2">
    <location>
        <begin position="380"/>
        <end position="409"/>
    </location>
</feature>
<feature type="transmembrane region" description="Helical" evidence="2">
    <location>
        <begin position="63"/>
        <end position="85"/>
    </location>
</feature>
<name>A0A542ZXI2_RARFA</name>
<comment type="caution">
    <text evidence="3">The sequence shown here is derived from an EMBL/GenBank/DDBJ whole genome shotgun (WGS) entry which is preliminary data.</text>
</comment>
<keyword evidence="2" id="KW-0812">Transmembrane</keyword>
<evidence type="ECO:0000256" key="2">
    <source>
        <dbReference type="SAM" id="Phobius"/>
    </source>
</evidence>
<feature type="transmembrane region" description="Helical" evidence="2">
    <location>
        <begin position="429"/>
        <end position="452"/>
    </location>
</feature>